<dbReference type="Pfam" id="PF02465">
    <property type="entry name" value="FliD_N"/>
    <property type="match status" value="1"/>
</dbReference>
<dbReference type="GO" id="GO:0009421">
    <property type="term" value="C:bacterial-type flagellum filament cap"/>
    <property type="evidence" value="ECO:0007669"/>
    <property type="project" value="InterPro"/>
</dbReference>
<dbReference type="AlphaFoldDB" id="A0A1J4QCA7"/>
<keyword evidence="4 5" id="KW-0975">Bacterial flagellum</keyword>
<comment type="similarity">
    <text evidence="1 5">Belongs to the FliD family.</text>
</comment>
<comment type="caution">
    <text evidence="8">The sequence shown here is derived from an EMBL/GenBank/DDBJ whole genome shotgun (WGS) entry which is preliminary data.</text>
</comment>
<evidence type="ECO:0000259" key="6">
    <source>
        <dbReference type="Pfam" id="PF02465"/>
    </source>
</evidence>
<keyword evidence="8" id="KW-0966">Cell projection</keyword>
<dbReference type="OrthoDB" id="5980200at2"/>
<dbReference type="RefSeq" id="WP_071473339.1">
    <property type="nucleotide sequence ID" value="NZ_MDKE01000033.1"/>
</dbReference>
<dbReference type="GO" id="GO:0005576">
    <property type="term" value="C:extracellular region"/>
    <property type="evidence" value="ECO:0007669"/>
    <property type="project" value="UniProtKB-SubCell"/>
</dbReference>
<accession>A0A1J4QCA7</accession>
<evidence type="ECO:0000256" key="3">
    <source>
        <dbReference type="ARBA" id="ARBA00023054"/>
    </source>
</evidence>
<gene>
    <name evidence="8" type="ORF">BFR47_03700</name>
</gene>
<sequence length="462" mass="48652">MATLKLPGVGSGFDIQSFVDITVQAERTPKEQQLARQANSIEVQLSAYGGLKSVLEEFKTSLQKLGDEEAFQKRSASLSESGFVTATADKNAVAGSYTLQVGQLAQAHKLASGAVATDKQLGSGSLTLGVGDESFTVNITKGKSSLAEVAAAINNAEDNKGVRATVITDDGGSRLVYFADNTGTDSQITVSASSNNDGEDGNSLAALGTTTELQAAKNAVITIDGATVTSQSNEIKDAIAGVTLNVKKINDAAGDKPTTTLTIGYDKSAVETNLKSFVTSFNKVISTIKQLSAYDAETESSGPLSGDSSTRNLTSKIRQLLSESVEGAVAPVKSLTALGITTKQDGTIELDDDLLKKQVADNFAKVGLLFSSENGVSTKLDSLMEDYVGTEGILTSKNESLNAQMKKLQDEADAFTEYMTSYEERIYKQFSAMDILIAQMNQQLSSVISAFENMPTFGSSSS</sequence>
<evidence type="ECO:0000256" key="1">
    <source>
        <dbReference type="ARBA" id="ARBA00009764"/>
    </source>
</evidence>
<proteinExistence type="inferred from homology"/>
<name>A0A1J4QCA7_9GAMM</name>
<dbReference type="EMBL" id="MDKE01000033">
    <property type="protein sequence ID" value="OIN07720.1"/>
    <property type="molecule type" value="Genomic_DNA"/>
</dbReference>
<evidence type="ECO:0000259" key="7">
    <source>
        <dbReference type="Pfam" id="PF07195"/>
    </source>
</evidence>
<dbReference type="InterPro" id="IPR003481">
    <property type="entry name" value="FliD_N"/>
</dbReference>
<comment type="subcellular location">
    <subcellularLocation>
        <location evidence="5">Secreted</location>
    </subcellularLocation>
    <subcellularLocation>
        <location evidence="5">Bacterial flagellum</location>
    </subcellularLocation>
</comment>
<keyword evidence="3 5" id="KW-0175">Coiled coil</keyword>
<feature type="domain" description="Flagellar hook-associated protein 2 C-terminal" evidence="7">
    <location>
        <begin position="216"/>
        <end position="442"/>
    </location>
</feature>
<dbReference type="GO" id="GO:0007155">
    <property type="term" value="P:cell adhesion"/>
    <property type="evidence" value="ECO:0007669"/>
    <property type="project" value="InterPro"/>
</dbReference>
<dbReference type="InterPro" id="IPR040026">
    <property type="entry name" value="FliD"/>
</dbReference>
<evidence type="ECO:0000256" key="4">
    <source>
        <dbReference type="ARBA" id="ARBA00023143"/>
    </source>
</evidence>
<feature type="coiled-coil region" evidence="5">
    <location>
        <begin position="391"/>
        <end position="425"/>
    </location>
</feature>
<keyword evidence="9" id="KW-1185">Reference proteome</keyword>
<reference evidence="8 9" key="1">
    <citation type="submission" date="2016-07" db="EMBL/GenBank/DDBJ databases">
        <title>Draft Genome Sequence of Oceanisphaera psychrotolerans, isolated from coastal sediment samples.</title>
        <authorList>
            <person name="Zhuo S."/>
            <person name="Ruan Z."/>
        </authorList>
    </citation>
    <scope>NUCLEOTIDE SEQUENCE [LARGE SCALE GENOMIC DNA]</scope>
    <source>
        <strain evidence="8 9">LAM-WHM-ZC</strain>
    </source>
</reference>
<dbReference type="PANTHER" id="PTHR30288:SF0">
    <property type="entry name" value="FLAGELLAR HOOK-ASSOCIATED PROTEIN 2"/>
    <property type="match status" value="1"/>
</dbReference>
<dbReference type="PANTHER" id="PTHR30288">
    <property type="entry name" value="FLAGELLAR CAP/ASSEMBLY PROTEIN FLID"/>
    <property type="match status" value="1"/>
</dbReference>
<dbReference type="STRING" id="1414654.BFR47_03700"/>
<comment type="function">
    <text evidence="5">Required for morphogenesis and for the elongation of the flagellar filament by facilitating polymerization of the flagellin monomers at the tip of growing filament. Forms a capping structure, which prevents flagellin subunits (transported through the central channel of the flagellum) from leaking out without polymerization at the distal end.</text>
</comment>
<dbReference type="Pfam" id="PF07196">
    <property type="entry name" value="Flagellin_IN"/>
    <property type="match status" value="1"/>
</dbReference>
<keyword evidence="5" id="KW-0964">Secreted</keyword>
<feature type="domain" description="Flagellar hook-associated protein 2 N-terminal" evidence="6">
    <location>
        <begin position="11"/>
        <end position="108"/>
    </location>
</feature>
<evidence type="ECO:0000313" key="8">
    <source>
        <dbReference type="EMBL" id="OIN07720.1"/>
    </source>
</evidence>
<evidence type="ECO:0000256" key="5">
    <source>
        <dbReference type="RuleBase" id="RU362066"/>
    </source>
</evidence>
<evidence type="ECO:0000313" key="9">
    <source>
        <dbReference type="Proteomes" id="UP000243073"/>
    </source>
</evidence>
<dbReference type="InterPro" id="IPR010810">
    <property type="entry name" value="Flagellin_hook_IN_motif"/>
</dbReference>
<dbReference type="InterPro" id="IPR010809">
    <property type="entry name" value="FliD_C"/>
</dbReference>
<dbReference type="Proteomes" id="UP000243073">
    <property type="component" value="Unassembled WGS sequence"/>
</dbReference>
<protein>
    <recommendedName>
        <fullName evidence="5">Flagellar hook-associated protein 2</fullName>
        <shortName evidence="5">HAP2</shortName>
    </recommendedName>
    <alternativeName>
        <fullName evidence="5">Flagellar cap protein</fullName>
    </alternativeName>
</protein>
<dbReference type="GO" id="GO:0009424">
    <property type="term" value="C:bacterial-type flagellum hook"/>
    <property type="evidence" value="ECO:0007669"/>
    <property type="project" value="UniProtKB-UniRule"/>
</dbReference>
<evidence type="ECO:0000256" key="2">
    <source>
        <dbReference type="ARBA" id="ARBA00011255"/>
    </source>
</evidence>
<dbReference type="GO" id="GO:0071973">
    <property type="term" value="P:bacterial-type flagellum-dependent cell motility"/>
    <property type="evidence" value="ECO:0007669"/>
    <property type="project" value="TreeGrafter"/>
</dbReference>
<dbReference type="Pfam" id="PF07195">
    <property type="entry name" value="FliD_C"/>
    <property type="match status" value="1"/>
</dbReference>
<keyword evidence="8" id="KW-0282">Flagellum</keyword>
<keyword evidence="8" id="KW-0969">Cilium</keyword>
<organism evidence="8 9">
    <name type="scientific">Oceanisphaera psychrotolerans</name>
    <dbReference type="NCBI Taxonomy" id="1414654"/>
    <lineage>
        <taxon>Bacteria</taxon>
        <taxon>Pseudomonadati</taxon>
        <taxon>Pseudomonadota</taxon>
        <taxon>Gammaproteobacteria</taxon>
        <taxon>Aeromonadales</taxon>
        <taxon>Aeromonadaceae</taxon>
        <taxon>Oceanisphaera</taxon>
    </lineage>
</organism>
<comment type="subunit">
    <text evidence="2 5">Homopentamer.</text>
</comment>